<protein>
    <recommendedName>
        <fullName evidence="3">PPM-type phosphatase domain-containing protein</fullName>
    </recommendedName>
</protein>
<evidence type="ECO:0000313" key="1">
    <source>
        <dbReference type="EMBL" id="CAI8809737.1"/>
    </source>
</evidence>
<dbReference type="Proteomes" id="UP001162030">
    <property type="component" value="Chromosome"/>
</dbReference>
<evidence type="ECO:0008006" key="3">
    <source>
        <dbReference type="Google" id="ProtNLM"/>
    </source>
</evidence>
<dbReference type="EMBL" id="OX458333">
    <property type="protein sequence ID" value="CAI8809737.1"/>
    <property type="molecule type" value="Genomic_DNA"/>
</dbReference>
<organism evidence="1 2">
    <name type="scientific">Methylocaldum szegediense</name>
    <dbReference type="NCBI Taxonomy" id="73780"/>
    <lineage>
        <taxon>Bacteria</taxon>
        <taxon>Pseudomonadati</taxon>
        <taxon>Pseudomonadota</taxon>
        <taxon>Gammaproteobacteria</taxon>
        <taxon>Methylococcales</taxon>
        <taxon>Methylococcaceae</taxon>
        <taxon>Methylocaldum</taxon>
    </lineage>
</organism>
<evidence type="ECO:0000313" key="2">
    <source>
        <dbReference type="Proteomes" id="UP001162030"/>
    </source>
</evidence>
<name>A0ABM9I113_9GAMM</name>
<sequence length="138" mass="15434">MVVLQAELRLVPSPPCRSLLVLGYSDIYQAGDHVREILEHRPIGREGMDDLLVKAMQRMRLHPEELDLLLEGADGCWWSSAETPKGRPTNRLDVSWTSSGGMLPPHRRNCSIIPRKNGLSGRFGNPGSVLPPMCRVIR</sequence>
<proteinExistence type="predicted"/>
<gene>
    <name evidence="1" type="ORF">MSZNOR_1755</name>
</gene>
<reference evidence="1 2" key="1">
    <citation type="submission" date="2023-03" db="EMBL/GenBank/DDBJ databases">
        <authorList>
            <person name="Pearce D."/>
        </authorList>
    </citation>
    <scope>NUCLEOTIDE SEQUENCE [LARGE SCALE GENOMIC DNA]</scope>
    <source>
        <strain evidence="1">Msz</strain>
    </source>
</reference>
<dbReference type="RefSeq" id="WP_026610162.1">
    <property type="nucleotide sequence ID" value="NZ_OX458333.1"/>
</dbReference>
<accession>A0ABM9I113</accession>
<keyword evidence="2" id="KW-1185">Reference proteome</keyword>